<name>A0A366LYS1_9ACTN</name>
<dbReference type="Proteomes" id="UP000253303">
    <property type="component" value="Unassembled WGS sequence"/>
</dbReference>
<evidence type="ECO:0000313" key="2">
    <source>
        <dbReference type="Proteomes" id="UP000253303"/>
    </source>
</evidence>
<organism evidence="1 2">
    <name type="scientific">Spongiactinospora rosea</name>
    <dbReference type="NCBI Taxonomy" id="2248750"/>
    <lineage>
        <taxon>Bacteria</taxon>
        <taxon>Bacillati</taxon>
        <taxon>Actinomycetota</taxon>
        <taxon>Actinomycetes</taxon>
        <taxon>Streptosporangiales</taxon>
        <taxon>Streptosporangiaceae</taxon>
        <taxon>Spongiactinospora</taxon>
    </lineage>
</organism>
<reference evidence="1 2" key="1">
    <citation type="submission" date="2018-06" db="EMBL/GenBank/DDBJ databases">
        <title>Sphaerisporangium craniellae sp. nov., isolated from a marine sponge in the South China Sea.</title>
        <authorList>
            <person name="Li L."/>
        </authorList>
    </citation>
    <scope>NUCLEOTIDE SEQUENCE [LARGE SCALE GENOMIC DNA]</scope>
    <source>
        <strain evidence="1 2">LHW63015</strain>
    </source>
</reference>
<dbReference type="GO" id="GO:0008168">
    <property type="term" value="F:methyltransferase activity"/>
    <property type="evidence" value="ECO:0007669"/>
    <property type="project" value="UniProtKB-KW"/>
</dbReference>
<sequence length="255" mass="28230">MHEVRSVIERDDLFNRMIRDQWTEHLGRRIDVLAVGCGGGGDPFRATETASGPGAALPRPMETRVTGIDEDLPALRRVVESRDDLDAFALGDLRSVPVPPRSFDVVHVEHVLERIRHAELVLDRLLNGLRPGGLLMIRLRDRESAYGFWARRVPAVVRRAAWRGFTPSGTVGPLPAIYEPITSRDGIRSFCLSRGLRISEEHTAVGGPALRGPLGGLGRLACTVTDRLSGGRRTSAHDEVTFVIRRPQNQFARLI</sequence>
<dbReference type="AlphaFoldDB" id="A0A366LYS1"/>
<accession>A0A366LYS1</accession>
<dbReference type="OrthoDB" id="4738926at2"/>
<dbReference type="Gene3D" id="3.40.50.150">
    <property type="entry name" value="Vaccinia Virus protein VP39"/>
    <property type="match status" value="1"/>
</dbReference>
<gene>
    <name evidence="1" type="ORF">DP939_19700</name>
</gene>
<protein>
    <submittedName>
        <fullName evidence="1">Methyltransferase type 12</fullName>
    </submittedName>
</protein>
<keyword evidence="1" id="KW-0489">Methyltransferase</keyword>
<proteinExistence type="predicted"/>
<dbReference type="RefSeq" id="WP_113982173.1">
    <property type="nucleotide sequence ID" value="NZ_QMEY01000007.1"/>
</dbReference>
<dbReference type="CDD" id="cd02440">
    <property type="entry name" value="AdoMet_MTases"/>
    <property type="match status" value="1"/>
</dbReference>
<dbReference type="Pfam" id="PF13489">
    <property type="entry name" value="Methyltransf_23"/>
    <property type="match status" value="1"/>
</dbReference>
<dbReference type="InterPro" id="IPR029063">
    <property type="entry name" value="SAM-dependent_MTases_sf"/>
</dbReference>
<dbReference type="SUPFAM" id="SSF53335">
    <property type="entry name" value="S-adenosyl-L-methionine-dependent methyltransferases"/>
    <property type="match status" value="1"/>
</dbReference>
<keyword evidence="1" id="KW-0808">Transferase</keyword>
<dbReference type="GO" id="GO:0032259">
    <property type="term" value="P:methylation"/>
    <property type="evidence" value="ECO:0007669"/>
    <property type="project" value="UniProtKB-KW"/>
</dbReference>
<evidence type="ECO:0000313" key="1">
    <source>
        <dbReference type="EMBL" id="RBQ18703.1"/>
    </source>
</evidence>
<keyword evidence="2" id="KW-1185">Reference proteome</keyword>
<comment type="caution">
    <text evidence="1">The sequence shown here is derived from an EMBL/GenBank/DDBJ whole genome shotgun (WGS) entry which is preliminary data.</text>
</comment>
<dbReference type="EMBL" id="QMEY01000007">
    <property type="protein sequence ID" value="RBQ18703.1"/>
    <property type="molecule type" value="Genomic_DNA"/>
</dbReference>